<accession>A0ACC6PLU9</accession>
<comment type="caution">
    <text evidence="1">The sequence shown here is derived from an EMBL/GenBank/DDBJ whole genome shotgun (WGS) entry which is preliminary data.</text>
</comment>
<protein>
    <submittedName>
        <fullName evidence="1">ISKra4 family transposase</fullName>
    </submittedName>
</protein>
<dbReference type="EMBL" id="JBBKAJ010000013">
    <property type="protein sequence ID" value="MEJ8632349.1"/>
    <property type="molecule type" value="Genomic_DNA"/>
</dbReference>
<name>A0ACC6PLU9_9ACTN</name>
<sequence>MESYATALPPDVFADSRGRFESLVAMLSGAEAAASTHGDLEERLHTDGMVLLRGLLQDHLSLRAVQEQRVDAITGSDGVVRTRAERGRTRALATVFGEVEVERIVYRAPGAPGLNPADMALSLPREKHSHGLRRRAAVEAVRGSFDDARAAIARSCGSAPGKRQVEELVQRAAMDVDDFYRHQRPEPAEADTLLVLTFDAKGIVMLPAHLREATRRNAARKDAAGGQRLASRLSSGEKRGRKRMAEVAALDDAHPVARTPLDIIPATALDREDKVKGPVATGKWVTASVRDSCKDVVATVFDEAERRDPDHARTWVVLVDGAQHQLEVIRAEAEHRKVTVHIVCDIVHVIEYVWKAAWSFFPPGDLAAEAWVGEQTRRILAGKPIKVAAAIRQKATMAGLAPAKRAGADKCADYLHAKAPYLDYGKALTAGWPIATGIVEGACRYLVKDRMDITGARWSLTGAEAVLKLRAVHASGDFDAYWQYHLQREHLRVHTIRYRDQLALAA</sequence>
<evidence type="ECO:0000313" key="1">
    <source>
        <dbReference type="EMBL" id="MEJ8632349.1"/>
    </source>
</evidence>
<reference evidence="1" key="1">
    <citation type="submission" date="2024-03" db="EMBL/GenBank/DDBJ databases">
        <title>Novel Streptomyces species of biotechnological and ecological value are a feature of Machair soil.</title>
        <authorList>
            <person name="Prole J.R."/>
            <person name="Goodfellow M."/>
            <person name="Allenby N."/>
            <person name="Ward A.C."/>
        </authorList>
    </citation>
    <scope>NUCLEOTIDE SEQUENCE</scope>
    <source>
        <strain evidence="1">MS2.AVA.5</strain>
    </source>
</reference>
<organism evidence="1 2">
    <name type="scientific">Streptomyces achmelvichensis</name>
    <dbReference type="NCBI Taxonomy" id="3134111"/>
    <lineage>
        <taxon>Bacteria</taxon>
        <taxon>Bacillati</taxon>
        <taxon>Actinomycetota</taxon>
        <taxon>Actinomycetes</taxon>
        <taxon>Kitasatosporales</taxon>
        <taxon>Streptomycetaceae</taxon>
        <taxon>Streptomyces</taxon>
    </lineage>
</organism>
<gene>
    <name evidence="1" type="ORF">WKI67_02640</name>
</gene>
<dbReference type="Proteomes" id="UP001377168">
    <property type="component" value="Unassembled WGS sequence"/>
</dbReference>
<proteinExistence type="predicted"/>
<keyword evidence="2" id="KW-1185">Reference proteome</keyword>
<evidence type="ECO:0000313" key="2">
    <source>
        <dbReference type="Proteomes" id="UP001377168"/>
    </source>
</evidence>